<evidence type="ECO:0000313" key="3">
    <source>
        <dbReference type="Proteomes" id="UP000799771"/>
    </source>
</evidence>
<feature type="region of interest" description="Disordered" evidence="1">
    <location>
        <begin position="478"/>
        <end position="533"/>
    </location>
</feature>
<dbReference type="GO" id="GO:0003700">
    <property type="term" value="F:DNA-binding transcription factor activity"/>
    <property type="evidence" value="ECO:0007669"/>
    <property type="project" value="InterPro"/>
</dbReference>
<organism evidence="2 3">
    <name type="scientific">Dothidotthia symphoricarpi CBS 119687</name>
    <dbReference type="NCBI Taxonomy" id="1392245"/>
    <lineage>
        <taxon>Eukaryota</taxon>
        <taxon>Fungi</taxon>
        <taxon>Dikarya</taxon>
        <taxon>Ascomycota</taxon>
        <taxon>Pezizomycotina</taxon>
        <taxon>Dothideomycetes</taxon>
        <taxon>Pleosporomycetidae</taxon>
        <taxon>Pleosporales</taxon>
        <taxon>Dothidotthiaceae</taxon>
        <taxon>Dothidotthia</taxon>
    </lineage>
</organism>
<dbReference type="Proteomes" id="UP000799771">
    <property type="component" value="Unassembled WGS sequence"/>
</dbReference>
<evidence type="ECO:0000256" key="1">
    <source>
        <dbReference type="SAM" id="MobiDB-lite"/>
    </source>
</evidence>
<dbReference type="SUPFAM" id="SSF57959">
    <property type="entry name" value="Leucine zipper domain"/>
    <property type="match status" value="1"/>
</dbReference>
<evidence type="ECO:0000313" key="2">
    <source>
        <dbReference type="EMBL" id="KAF2127972.1"/>
    </source>
</evidence>
<sequence>MTSSDSEEQARPRKRSRAGISKNETVEGKKMRGRPRVDAQDATAADRRRTQIRLAQRAYRQRKETTIASLQQQTTQLHAIIQHMNKTFVHLNESAQNSGLLQSSSALTQEFKHVSETFANLGKTASESYHEGGEEDQSEPAAEQSHHVQGSRVEEYSYVPTKEDHVDMGWGYSAVTTQPLQKYTPPQSHIQQPDHHFQPSNSYNGVSNTAEQSTLVRRRQFTACEGLDQPVSIHTTPYQQPVPSASSQQQQSPFGLVDRLSPTSARYTPPIPYEHPVIFPTPMIPHLQLETPTLQMSPNSLTTKTLSPIQSHAYDETSFARQLLRATLESAFRLLTYEGSIRPMAMNHVFKLSLYFFNLDNLRTRFRDLLSRSINEELDWWEAPFLHLGGAGTHYPRRDAGGNIISMRNSWTIRQIGPMEKRMVRVESVADGQWEDIDGVDLSGFEGEWFDAYDVQGYLEERWGCRIDPKSSFAECWVEEEEDDAPTSSPHSGLSYGDGRRESDSPSLSQGSTSTRSSNQQQDPEFRVPDAPFGLDMPFATGPMSSFPNESLKPVNLDLSYDQTLGLDLAPSYDFGGHNLDANMSRMNDSEQFPVIRQKKKKMAWIEVPMFISKMISQCVCLGRAPGFRRKAIDVAMRESFAVAY</sequence>
<dbReference type="RefSeq" id="XP_033522361.1">
    <property type="nucleotide sequence ID" value="XM_033665075.1"/>
</dbReference>
<dbReference type="GeneID" id="54405507"/>
<dbReference type="PANTHER" id="PTHR40618:SF1">
    <property type="entry name" value="B-ZIP TRANSCRIPTION FACTOR (EUROFUNG)"/>
    <property type="match status" value="1"/>
</dbReference>
<dbReference type="CDD" id="cd14688">
    <property type="entry name" value="bZIP_YAP"/>
    <property type="match status" value="1"/>
</dbReference>
<dbReference type="PANTHER" id="PTHR40618">
    <property type="entry name" value="B-ZIP TRANSCRIPTION FACTOR (EUROFUNG)-RELATED"/>
    <property type="match status" value="1"/>
</dbReference>
<reference evidence="2" key="1">
    <citation type="journal article" date="2020" name="Stud. Mycol.">
        <title>101 Dothideomycetes genomes: a test case for predicting lifestyles and emergence of pathogens.</title>
        <authorList>
            <person name="Haridas S."/>
            <person name="Albert R."/>
            <person name="Binder M."/>
            <person name="Bloem J."/>
            <person name="Labutti K."/>
            <person name="Salamov A."/>
            <person name="Andreopoulos B."/>
            <person name="Baker S."/>
            <person name="Barry K."/>
            <person name="Bills G."/>
            <person name="Bluhm B."/>
            <person name="Cannon C."/>
            <person name="Castanera R."/>
            <person name="Culley D."/>
            <person name="Daum C."/>
            <person name="Ezra D."/>
            <person name="Gonzalez J."/>
            <person name="Henrissat B."/>
            <person name="Kuo A."/>
            <person name="Liang C."/>
            <person name="Lipzen A."/>
            <person name="Lutzoni F."/>
            <person name="Magnuson J."/>
            <person name="Mondo S."/>
            <person name="Nolan M."/>
            <person name="Ohm R."/>
            <person name="Pangilinan J."/>
            <person name="Park H.-J."/>
            <person name="Ramirez L."/>
            <person name="Alfaro M."/>
            <person name="Sun H."/>
            <person name="Tritt A."/>
            <person name="Yoshinaga Y."/>
            <person name="Zwiers L.-H."/>
            <person name="Turgeon B."/>
            <person name="Goodwin S."/>
            <person name="Spatafora J."/>
            <person name="Crous P."/>
            <person name="Grigoriev I."/>
        </authorList>
    </citation>
    <scope>NUCLEOTIDE SEQUENCE</scope>
    <source>
        <strain evidence="2">CBS 119687</strain>
    </source>
</reference>
<feature type="compositionally biased region" description="Low complexity" evidence="1">
    <location>
        <begin position="505"/>
        <end position="522"/>
    </location>
</feature>
<feature type="region of interest" description="Disordered" evidence="1">
    <location>
        <begin position="127"/>
        <end position="153"/>
    </location>
</feature>
<proteinExistence type="predicted"/>
<feature type="region of interest" description="Disordered" evidence="1">
    <location>
        <begin position="1"/>
        <end position="46"/>
    </location>
</feature>
<name>A0A6A6A7L8_9PLEO</name>
<dbReference type="AlphaFoldDB" id="A0A6A6A7L8"/>
<dbReference type="InterPro" id="IPR046347">
    <property type="entry name" value="bZIP_sf"/>
</dbReference>
<evidence type="ECO:0008006" key="4">
    <source>
        <dbReference type="Google" id="ProtNLM"/>
    </source>
</evidence>
<gene>
    <name evidence="2" type="ORF">P153DRAFT_319132</name>
</gene>
<feature type="compositionally biased region" description="Basic and acidic residues" evidence="1">
    <location>
        <begin position="24"/>
        <end position="46"/>
    </location>
</feature>
<dbReference type="Gene3D" id="1.20.5.170">
    <property type="match status" value="1"/>
</dbReference>
<dbReference type="OrthoDB" id="3555317at2759"/>
<protein>
    <recommendedName>
        <fullName evidence="4">BZIP domain-containing protein</fullName>
    </recommendedName>
</protein>
<keyword evidence="3" id="KW-1185">Reference proteome</keyword>
<accession>A0A6A6A7L8</accession>
<dbReference type="EMBL" id="ML977509">
    <property type="protein sequence ID" value="KAF2127972.1"/>
    <property type="molecule type" value="Genomic_DNA"/>
</dbReference>